<dbReference type="PANTHER" id="PTHR36050:SF1">
    <property type="entry name" value="O-FUCOSYLTRANSFERASE 30"/>
    <property type="match status" value="1"/>
</dbReference>
<evidence type="ECO:0000313" key="2">
    <source>
        <dbReference type="Proteomes" id="UP000650833"/>
    </source>
</evidence>
<dbReference type="OrthoDB" id="1882547at2759"/>
<proteinExistence type="predicted"/>
<comment type="caution">
    <text evidence="1">The sequence shown here is derived from an EMBL/GenBank/DDBJ whole genome shotgun (WGS) entry which is preliminary data.</text>
</comment>
<evidence type="ECO:0008006" key="3">
    <source>
        <dbReference type="Google" id="ProtNLM"/>
    </source>
</evidence>
<sequence length="445" mass="51355">MQHKILSTTAESPIMPPFEGEKYLAYLPHSGLSNQRIELANALLLSHMLNRTLIIPPAFLGSVFGWMNRIQLEERLEWLTTPKNFPKICQRPTPGKLPSYVQRSKCAEYRHFGALSWTDLHDFSSLQEAGIKIKLQSVISMKQMKEDLQLNDTDIYLHQDAQLYDWRLYQNHSEAVELLQNKLNYFDSFSGRRYYKVLLPRHFQRRTEKLLYLGGIFGSTRFNLIDPQDKQMQEKIKQVLHYRLDTPLGETVKAVVNYLGGKGSFMAVHFRTGDNPFRKEVPTNLKTFVKNMTDIISHEAYVQHRDENETVDLAHNCLNIASPPSFNDDNNNNDGSNEYKFSTNHLGRRAKVYIATDHRDPRGLTSSLMPWFDEFPCTTVLDDLPEHLFAPLDGLRDIVVPSKSLKSFLIPIVDAMVAAHGKQILTTPRSTFSKYIEELHNTWIQ</sequence>
<evidence type="ECO:0000313" key="1">
    <source>
        <dbReference type="EMBL" id="KAG2206785.1"/>
    </source>
</evidence>
<dbReference type="Gene3D" id="3.40.50.11350">
    <property type="match status" value="1"/>
</dbReference>
<name>A0A8H7RA99_9FUNG</name>
<keyword evidence="2" id="KW-1185">Reference proteome</keyword>
<protein>
    <recommendedName>
        <fullName evidence="3">O-fucosyltransferase family protein</fullName>
    </recommendedName>
</protein>
<accession>A0A8H7RA99</accession>
<dbReference type="Proteomes" id="UP000650833">
    <property type="component" value="Unassembled WGS sequence"/>
</dbReference>
<dbReference type="PANTHER" id="PTHR36050">
    <property type="entry name" value="O-FUCOSYLTRANSFERASE 30"/>
    <property type="match status" value="1"/>
</dbReference>
<dbReference type="EMBL" id="JAEPRC010000142">
    <property type="protein sequence ID" value="KAG2206785.1"/>
    <property type="molecule type" value="Genomic_DNA"/>
</dbReference>
<dbReference type="AlphaFoldDB" id="A0A8H7RA99"/>
<gene>
    <name evidence="1" type="ORF">INT46_008653</name>
</gene>
<reference evidence="1" key="1">
    <citation type="submission" date="2020-12" db="EMBL/GenBank/DDBJ databases">
        <title>Metabolic potential, ecology and presence of endohyphal bacteria is reflected in genomic diversity of Mucoromycotina.</title>
        <authorList>
            <person name="Muszewska A."/>
            <person name="Okrasinska A."/>
            <person name="Steczkiewicz K."/>
            <person name="Drgas O."/>
            <person name="Orlowska M."/>
            <person name="Perlinska-Lenart U."/>
            <person name="Aleksandrzak-Piekarczyk T."/>
            <person name="Szatraj K."/>
            <person name="Zielenkiewicz U."/>
            <person name="Pilsyk S."/>
            <person name="Malc E."/>
            <person name="Mieczkowski P."/>
            <person name="Kruszewska J.S."/>
            <person name="Biernat P."/>
            <person name="Pawlowska J."/>
        </authorList>
    </citation>
    <scope>NUCLEOTIDE SEQUENCE</scope>
    <source>
        <strain evidence="1">CBS 226.32</strain>
    </source>
</reference>
<organism evidence="1 2">
    <name type="scientific">Mucor plumbeus</name>
    <dbReference type="NCBI Taxonomy" id="97098"/>
    <lineage>
        <taxon>Eukaryota</taxon>
        <taxon>Fungi</taxon>
        <taxon>Fungi incertae sedis</taxon>
        <taxon>Mucoromycota</taxon>
        <taxon>Mucoromycotina</taxon>
        <taxon>Mucoromycetes</taxon>
        <taxon>Mucorales</taxon>
        <taxon>Mucorineae</taxon>
        <taxon>Mucoraceae</taxon>
        <taxon>Mucor</taxon>
    </lineage>
</organism>